<feature type="domain" description="Fibronectin type-III" evidence="2">
    <location>
        <begin position="1167"/>
        <end position="1264"/>
    </location>
</feature>
<accession>A0A1V1P1M3</accession>
<comment type="caution">
    <text evidence="3">The sequence shown here is derived from an EMBL/GenBank/DDBJ whole genome shotgun (WGS) entry which is preliminary data.</text>
</comment>
<dbReference type="SMART" id="SM00060">
    <property type="entry name" value="FN3"/>
    <property type="match status" value="2"/>
</dbReference>
<proteinExistence type="predicted"/>
<dbReference type="InterPro" id="IPR003961">
    <property type="entry name" value="FN3_dom"/>
</dbReference>
<feature type="non-terminal residue" evidence="3">
    <location>
        <position position="1"/>
    </location>
</feature>
<dbReference type="InterPro" id="IPR036116">
    <property type="entry name" value="FN3_sf"/>
</dbReference>
<dbReference type="AlphaFoldDB" id="A0A1V1P1M3"/>
<protein>
    <recommendedName>
        <fullName evidence="2">Fibronectin type-III domain-containing protein</fullName>
    </recommendedName>
</protein>
<dbReference type="EMBL" id="ATBP01000874">
    <property type="protein sequence ID" value="ETR68645.1"/>
    <property type="molecule type" value="Genomic_DNA"/>
</dbReference>
<dbReference type="Pfam" id="PF13517">
    <property type="entry name" value="FG-GAP_3"/>
    <property type="match status" value="5"/>
</dbReference>
<dbReference type="Gene3D" id="2.60.40.10">
    <property type="entry name" value="Immunoglobulins"/>
    <property type="match status" value="2"/>
</dbReference>
<feature type="non-terminal residue" evidence="3">
    <location>
        <position position="1277"/>
    </location>
</feature>
<sequence>SIENQSTFLTRPLSIPFQITDTEGGYMQISVSSSLHSLVSPESIYFTGPNITTDGQVYAIQATSSIPEYITMVIQPNSDEIGSSVITITVDTAQVSFVYSVLSLFSEDDRSVFPGVRGSSVAFGDYDNDGDLDILLTGVTNSIEIAKVYRNTDGIFTEDTNISLPGISNGSVAFGDYDNDNDLDILLAGNGFSKIFKNTDGTFSEDTNINLPGVYESSVAFGDIDNDGDLDILLTGGISAIIRNIDGNFNEATDIQLPNVNESSVAFGDMDNDGDLDIIVTGGSVNQFTSRIYRNTDGLFTEDTEINLYDVAYSSAAFGDIDNDQDLDLIITGYPYTTEIARIYRNINGILIIDNSVNLYGAGAPSSEFGDYDNDGDLDLLISGILESSTYIRLYQNIDDAFNAVANINLPAVNFCSTKFGDYDNDGDLDIFITGASDSGYIAKLYRNNLNIPNTPPTAPGNLNATVSNNNILLSWSASSDAETFSATGLNYNLRIGSTPGACDILSPMSLPLSHGYRLMPARGMIQNLTATINNLSDGTYYWSVQAIDTAFAGSEFSATSSFVIGPTEKHFTFTPPSTNYYMFFYGDVFTINGLSAEPGDEIAVFDQQGTICGHYVLSNADGFVITVYGDDSTSGKDEGATYYEYLIFKIWDASLEIETTLNDSMFIQKSAFGAPQIETIPPQYEGNLEIRGMGIAATNTNLVPELSQIENQHTIIDSSISIPFQLTDTQSGSLQISVSSSLTVLVMPENIYFTGTNITSDGTHYTIHVTASEPENITMIVQPISGQSGESMITITIDNGAIVEKAFAFTVLSPFTENTNITLPGVENSATAFGDYDNDGDLDILIAGSTDNGDIAKVFQNTAGHFTEVTSINLSGVSSGSAIFGDYDNDNDLDILLTGSDLTKLYQNVDGHFTEDLDNSLPELSNSSLALGDYDSDGDLDLFMSGDSFVRISKLYQNTDGIFYTDNTHSLTPVSNSSVEFGDYDCDGDLDLLVSDYSSESTMLYKNINGIYHDEFILSNTAKFGDFDNDNDLDMFMYMTRDDLPAFLYVTDFIYNTEGAYSFGGPFSFNNSIQIYSIAFGDYDNDGDLDMLLTGNIGETATIYRNENGIFQADSNISLIGVKYGTSIFGDYDNDGDLDILLTGQSLSGPIAKVYQNNLNTPNTAPSSPTGLTANVVGYDVHLSWSAASDAETISSSGLNYNLYIGSTPGGTDILSPMALPLSNGYRLLPARGHIQTLTTTIKNLTVGTYYWGVQAIDTAFKGSEFSTGYSFTVMP</sequence>
<evidence type="ECO:0000259" key="2">
    <source>
        <dbReference type="SMART" id="SM00060"/>
    </source>
</evidence>
<dbReference type="InterPro" id="IPR013783">
    <property type="entry name" value="Ig-like_fold"/>
</dbReference>
<evidence type="ECO:0000313" key="3">
    <source>
        <dbReference type="EMBL" id="ETR68645.1"/>
    </source>
</evidence>
<feature type="domain" description="Fibronectin type-III" evidence="2">
    <location>
        <begin position="457"/>
        <end position="554"/>
    </location>
</feature>
<dbReference type="SUPFAM" id="SSF49265">
    <property type="entry name" value="Fibronectin type III"/>
    <property type="match status" value="1"/>
</dbReference>
<evidence type="ECO:0000256" key="1">
    <source>
        <dbReference type="ARBA" id="ARBA00022729"/>
    </source>
</evidence>
<evidence type="ECO:0000313" key="4">
    <source>
        <dbReference type="Proteomes" id="UP000189670"/>
    </source>
</evidence>
<dbReference type="InterPro" id="IPR028994">
    <property type="entry name" value="Integrin_alpha_N"/>
</dbReference>
<dbReference type="InterPro" id="IPR013517">
    <property type="entry name" value="FG-GAP"/>
</dbReference>
<dbReference type="PANTHER" id="PTHR46580">
    <property type="entry name" value="SENSOR KINASE-RELATED"/>
    <property type="match status" value="1"/>
</dbReference>
<gene>
    <name evidence="3" type="ORF">OMM_10308</name>
</gene>
<organism evidence="3 4">
    <name type="scientific">Candidatus Magnetoglobus multicellularis str. Araruama</name>
    <dbReference type="NCBI Taxonomy" id="890399"/>
    <lineage>
        <taxon>Bacteria</taxon>
        <taxon>Pseudomonadati</taxon>
        <taxon>Thermodesulfobacteriota</taxon>
        <taxon>Desulfobacteria</taxon>
        <taxon>Desulfobacterales</taxon>
        <taxon>Desulfobacteraceae</taxon>
        <taxon>Candidatus Magnetoglobus</taxon>
    </lineage>
</organism>
<dbReference type="Gene3D" id="2.130.10.130">
    <property type="entry name" value="Integrin alpha, N-terminal"/>
    <property type="match status" value="2"/>
</dbReference>
<dbReference type="Proteomes" id="UP000189670">
    <property type="component" value="Unassembled WGS sequence"/>
</dbReference>
<keyword evidence="1" id="KW-0732">Signal</keyword>
<dbReference type="SUPFAM" id="SSF69318">
    <property type="entry name" value="Integrin alpha N-terminal domain"/>
    <property type="match status" value="3"/>
</dbReference>
<reference evidence="4" key="1">
    <citation type="submission" date="2012-11" db="EMBL/GenBank/DDBJ databases">
        <authorList>
            <person name="Lucero-Rivera Y.E."/>
            <person name="Tovar-Ramirez D."/>
        </authorList>
    </citation>
    <scope>NUCLEOTIDE SEQUENCE [LARGE SCALE GENOMIC DNA]</scope>
    <source>
        <strain evidence="4">Araruama</strain>
    </source>
</reference>
<name>A0A1V1P1M3_9BACT</name>